<feature type="region of interest" description="Disordered" evidence="1">
    <location>
        <begin position="536"/>
        <end position="606"/>
    </location>
</feature>
<evidence type="ECO:0000256" key="1">
    <source>
        <dbReference type="SAM" id="MobiDB-lite"/>
    </source>
</evidence>
<feature type="compositionally biased region" description="Basic and acidic residues" evidence="1">
    <location>
        <begin position="676"/>
        <end position="696"/>
    </location>
</feature>
<feature type="region of interest" description="Disordered" evidence="1">
    <location>
        <begin position="294"/>
        <end position="325"/>
    </location>
</feature>
<protein>
    <submittedName>
        <fullName evidence="2">Uncharacterized protein</fullName>
    </submittedName>
</protein>
<keyword evidence="3" id="KW-1185">Reference proteome</keyword>
<feature type="compositionally biased region" description="Polar residues" evidence="1">
    <location>
        <begin position="476"/>
        <end position="493"/>
    </location>
</feature>
<feature type="compositionally biased region" description="Low complexity" evidence="1">
    <location>
        <begin position="308"/>
        <end position="320"/>
    </location>
</feature>
<dbReference type="Proteomes" id="UP000800041">
    <property type="component" value="Unassembled WGS sequence"/>
</dbReference>
<dbReference type="AlphaFoldDB" id="A0A6G1GP08"/>
<gene>
    <name evidence="2" type="ORF">K402DRAFT_466782</name>
</gene>
<feature type="compositionally biased region" description="Acidic residues" evidence="1">
    <location>
        <begin position="697"/>
        <end position="708"/>
    </location>
</feature>
<feature type="compositionally biased region" description="Polar residues" evidence="1">
    <location>
        <begin position="452"/>
        <end position="465"/>
    </location>
</feature>
<reference evidence="2" key="1">
    <citation type="journal article" date="2020" name="Stud. Mycol.">
        <title>101 Dothideomycetes genomes: a test case for predicting lifestyles and emergence of pathogens.</title>
        <authorList>
            <person name="Haridas S."/>
            <person name="Albert R."/>
            <person name="Binder M."/>
            <person name="Bloem J."/>
            <person name="Labutti K."/>
            <person name="Salamov A."/>
            <person name="Andreopoulos B."/>
            <person name="Baker S."/>
            <person name="Barry K."/>
            <person name="Bills G."/>
            <person name="Bluhm B."/>
            <person name="Cannon C."/>
            <person name="Castanera R."/>
            <person name="Culley D."/>
            <person name="Daum C."/>
            <person name="Ezra D."/>
            <person name="Gonzalez J."/>
            <person name="Henrissat B."/>
            <person name="Kuo A."/>
            <person name="Liang C."/>
            <person name="Lipzen A."/>
            <person name="Lutzoni F."/>
            <person name="Magnuson J."/>
            <person name="Mondo S."/>
            <person name="Nolan M."/>
            <person name="Ohm R."/>
            <person name="Pangilinan J."/>
            <person name="Park H.-J."/>
            <person name="Ramirez L."/>
            <person name="Alfaro M."/>
            <person name="Sun H."/>
            <person name="Tritt A."/>
            <person name="Yoshinaga Y."/>
            <person name="Zwiers L.-H."/>
            <person name="Turgeon B."/>
            <person name="Goodwin S."/>
            <person name="Spatafora J."/>
            <person name="Crous P."/>
            <person name="Grigoriev I."/>
        </authorList>
    </citation>
    <scope>NUCLEOTIDE SEQUENCE</scope>
    <source>
        <strain evidence="2">CBS 113979</strain>
    </source>
</reference>
<feature type="compositionally biased region" description="Low complexity" evidence="1">
    <location>
        <begin position="588"/>
        <end position="601"/>
    </location>
</feature>
<name>A0A6G1GP08_9PEZI</name>
<organism evidence="2 3">
    <name type="scientific">Aulographum hederae CBS 113979</name>
    <dbReference type="NCBI Taxonomy" id="1176131"/>
    <lineage>
        <taxon>Eukaryota</taxon>
        <taxon>Fungi</taxon>
        <taxon>Dikarya</taxon>
        <taxon>Ascomycota</taxon>
        <taxon>Pezizomycotina</taxon>
        <taxon>Dothideomycetes</taxon>
        <taxon>Pleosporomycetidae</taxon>
        <taxon>Aulographales</taxon>
        <taxon>Aulographaceae</taxon>
    </lineage>
</organism>
<feature type="region of interest" description="Disordered" evidence="1">
    <location>
        <begin position="370"/>
        <end position="501"/>
    </location>
</feature>
<feature type="region of interest" description="Disordered" evidence="1">
    <location>
        <begin position="184"/>
        <end position="233"/>
    </location>
</feature>
<feature type="compositionally biased region" description="Polar residues" evidence="1">
    <location>
        <begin position="261"/>
        <end position="274"/>
    </location>
</feature>
<feature type="compositionally biased region" description="Polar residues" evidence="1">
    <location>
        <begin position="428"/>
        <end position="443"/>
    </location>
</feature>
<accession>A0A6G1GP08</accession>
<feature type="region of interest" description="Disordered" evidence="1">
    <location>
        <begin position="656"/>
        <end position="714"/>
    </location>
</feature>
<feature type="compositionally biased region" description="Polar residues" evidence="1">
    <location>
        <begin position="370"/>
        <end position="409"/>
    </location>
</feature>
<evidence type="ECO:0000313" key="3">
    <source>
        <dbReference type="Proteomes" id="UP000800041"/>
    </source>
</evidence>
<sequence length="731" mass="79473">MSSPNRPHTPSVRIRRDTFPTGMDGPPALRGQLSQDPVIGNAHQSRFTEHDFGNDFIASARELLALGIDPWQVLYDESQPFSHLPPDDPFRTGGAGSENLNMDILHPYVEGGWSSRATHFEPQSPAYPAPPNNTPWLRSPLTEIGQSFANRNNYMGLDASLPTNNGDRWALDPALFSNVGVDHRNHFDTTQSDPQPSSPTPVPQPQSVQERRPNPYGPNAVTYSSQLPPSLLPHQIVPSQYDSHVPRPVHFSPFPERPEAGNNTLSPYGFTTSRSPSSAGPAYASPYPAGSMGNPTAAANSLHNNTFNNQQSSNLPSPSSFGVSNSASGLGLSTTGSFAASPIAISPKNDPITMSLENSIRYIQQRYASTGTPSPYSASSANNIRDINQGRNYSGTPSPYRVSSANSAHGLNHGYNHRGTPSPFHVSPANSTHNLNQNFNHRGTPSPFHVSPANSTHNLNQNSNHRGAPSPFHVSPANSTYDLDQGQTHSGTPSPYYLSPAGSATDLNNNFARSPSTSPYHLSPANSDVDLYAHFARSPAPSPHHESPLKGRYSRSPVFRHSPSPVFGHSPSPVQRPLPNLRQEYKQQEQAQAQLQEQANQNMSESENMDVVETTEGPASSPLPVSAHRTLRRSPRIRAMATPRSHRRSRHAVMNSPLTAPLPGMQAQEAKGPARAKTDAGPKRGKEMGLDGAVDRADEDQDEDMMDLDLERDRSADEELLEAWGEMMVLE</sequence>
<feature type="compositionally biased region" description="Polar residues" evidence="1">
    <location>
        <begin position="294"/>
        <end position="307"/>
    </location>
</feature>
<feature type="region of interest" description="Disordered" evidence="1">
    <location>
        <begin position="1"/>
        <end position="34"/>
    </location>
</feature>
<feature type="region of interest" description="Disordered" evidence="1">
    <location>
        <begin position="249"/>
        <end position="282"/>
    </location>
</feature>
<evidence type="ECO:0000313" key="2">
    <source>
        <dbReference type="EMBL" id="KAF1982489.1"/>
    </source>
</evidence>
<dbReference type="EMBL" id="ML977184">
    <property type="protein sequence ID" value="KAF1982489.1"/>
    <property type="molecule type" value="Genomic_DNA"/>
</dbReference>
<proteinExistence type="predicted"/>